<dbReference type="KEGG" id="rgi:RGI145_03655"/>
<name>A0A1L7AC13_9PROT</name>
<dbReference type="EMBL" id="CP015583">
    <property type="protein sequence ID" value="APT56338.1"/>
    <property type="molecule type" value="Genomic_DNA"/>
</dbReference>
<dbReference type="STRING" id="257708.RGI145_03655"/>
<proteinExistence type="predicted"/>
<gene>
    <name evidence="2" type="ORF">RGI145_03655</name>
</gene>
<dbReference type="AlphaFoldDB" id="A0A1L7AC13"/>
<feature type="region of interest" description="Disordered" evidence="1">
    <location>
        <begin position="29"/>
        <end position="69"/>
    </location>
</feature>
<accession>A0A1L7AC13</accession>
<protein>
    <submittedName>
        <fullName evidence="2">Uncharacterized protein</fullName>
    </submittedName>
</protein>
<evidence type="ECO:0000256" key="1">
    <source>
        <dbReference type="SAM" id="MobiDB-lite"/>
    </source>
</evidence>
<sequence length="69" mass="7154">MALRWAAVMHMYPIRLALVASILGTPLPTRAIPGSTQGGTTREEAAMPVGGEASLQRSSEAAPSPVARP</sequence>
<reference evidence="2 3" key="1">
    <citation type="submission" date="2016-05" db="EMBL/GenBank/DDBJ databases">
        <title>Complete Genome and Methylome Analysis of Psychrotrophic Bacterial Isolates from Antarctic Lake Untersee.</title>
        <authorList>
            <person name="Fomenkov A."/>
            <person name="Akimov V.N."/>
            <person name="Vasilyeva L.V."/>
            <person name="Andersen D."/>
            <person name="Vincze T."/>
            <person name="Roberts R.J."/>
        </authorList>
    </citation>
    <scope>NUCLEOTIDE SEQUENCE [LARGE SCALE GENOMIC DNA]</scope>
    <source>
        <strain evidence="2 3">U14-5</strain>
    </source>
</reference>
<organism evidence="2 3">
    <name type="scientific">Roseomonas gilardii</name>
    <dbReference type="NCBI Taxonomy" id="257708"/>
    <lineage>
        <taxon>Bacteria</taxon>
        <taxon>Pseudomonadati</taxon>
        <taxon>Pseudomonadota</taxon>
        <taxon>Alphaproteobacteria</taxon>
        <taxon>Acetobacterales</taxon>
        <taxon>Roseomonadaceae</taxon>
        <taxon>Roseomonas</taxon>
    </lineage>
</organism>
<evidence type="ECO:0000313" key="2">
    <source>
        <dbReference type="EMBL" id="APT56338.1"/>
    </source>
</evidence>
<dbReference type="Proteomes" id="UP000185494">
    <property type="component" value="Chromosome 1"/>
</dbReference>
<evidence type="ECO:0000313" key="3">
    <source>
        <dbReference type="Proteomes" id="UP000185494"/>
    </source>
</evidence>